<feature type="domain" description="Pseudouridine synthase I TruA alpha/beta" evidence="4">
    <location>
        <begin position="7"/>
        <end position="100"/>
    </location>
</feature>
<dbReference type="InterPro" id="IPR020094">
    <property type="entry name" value="TruA/RsuA/RluB/E/F_N"/>
</dbReference>
<dbReference type="InterPro" id="IPR020095">
    <property type="entry name" value="PsdUridine_synth_TruA_C"/>
</dbReference>
<comment type="similarity">
    <text evidence="1">Belongs to the tRNA pseudouridine synthase TruA family.</text>
</comment>
<dbReference type="InterPro" id="IPR020097">
    <property type="entry name" value="PsdUridine_synth_TruA_a/b_dom"/>
</dbReference>
<evidence type="ECO:0000256" key="3">
    <source>
        <dbReference type="ARBA" id="ARBA00023235"/>
    </source>
</evidence>
<evidence type="ECO:0000256" key="1">
    <source>
        <dbReference type="ARBA" id="ARBA00009375"/>
    </source>
</evidence>
<dbReference type="EMBL" id="UINC01070708">
    <property type="protein sequence ID" value="SVC05063.1"/>
    <property type="molecule type" value="Genomic_DNA"/>
</dbReference>
<proteinExistence type="inferred from homology"/>
<dbReference type="AlphaFoldDB" id="A0A382J1V4"/>
<accession>A0A382J1V4</accession>
<dbReference type="FunFam" id="3.30.70.580:FF:000001">
    <property type="entry name" value="tRNA pseudouridine synthase A"/>
    <property type="match status" value="1"/>
</dbReference>
<dbReference type="NCBIfam" id="TIGR00071">
    <property type="entry name" value="hisT_truA"/>
    <property type="match status" value="1"/>
</dbReference>
<keyword evidence="3" id="KW-0413">Isomerase</keyword>
<keyword evidence="2" id="KW-0819">tRNA processing</keyword>
<dbReference type="SUPFAM" id="SSF55120">
    <property type="entry name" value="Pseudouridine synthase"/>
    <property type="match status" value="1"/>
</dbReference>
<evidence type="ECO:0000259" key="4">
    <source>
        <dbReference type="Pfam" id="PF01416"/>
    </source>
</evidence>
<name>A0A382J1V4_9ZZZZ</name>
<dbReference type="Pfam" id="PF01416">
    <property type="entry name" value="PseudoU_synth_1"/>
    <property type="match status" value="2"/>
</dbReference>
<reference evidence="5" key="1">
    <citation type="submission" date="2018-05" db="EMBL/GenBank/DDBJ databases">
        <authorList>
            <person name="Lanie J.A."/>
            <person name="Ng W.-L."/>
            <person name="Kazmierczak K.M."/>
            <person name="Andrzejewski T.M."/>
            <person name="Davidsen T.M."/>
            <person name="Wayne K.J."/>
            <person name="Tettelin H."/>
            <person name="Glass J.I."/>
            <person name="Rusch D."/>
            <person name="Podicherti R."/>
            <person name="Tsui H.-C.T."/>
            <person name="Winkler M.E."/>
        </authorList>
    </citation>
    <scope>NUCLEOTIDE SEQUENCE</scope>
</reference>
<feature type="domain" description="Pseudouridine synthase I TruA alpha/beta" evidence="4">
    <location>
        <begin position="145"/>
        <end position="245"/>
    </location>
</feature>
<dbReference type="Gene3D" id="3.30.70.580">
    <property type="entry name" value="Pseudouridine synthase I, catalytic domain, N-terminal subdomain"/>
    <property type="match status" value="1"/>
</dbReference>
<dbReference type="HAMAP" id="MF_00171">
    <property type="entry name" value="TruA"/>
    <property type="match status" value="1"/>
</dbReference>
<dbReference type="InterPro" id="IPR020103">
    <property type="entry name" value="PsdUridine_synth_cat_dom_sf"/>
</dbReference>
<evidence type="ECO:0000256" key="2">
    <source>
        <dbReference type="ARBA" id="ARBA00022694"/>
    </source>
</evidence>
<dbReference type="GO" id="GO:0031119">
    <property type="term" value="P:tRNA pseudouridine synthesis"/>
    <property type="evidence" value="ECO:0007669"/>
    <property type="project" value="TreeGrafter"/>
</dbReference>
<sequence>MKTIALIVEYDGGLYKGFQNQTDAPTIQNTIEMALNMLTNEDIEIKAAGRTDAGVHAKSQVISFTTMTKHPMQTYINGTNHFLPDDISIKKAYEVDIDFDPRRMAISRKYQYSIYCGSTRSPLTTKFAYYIGKTLNLPLMLKGSKYFLGIHDFRNFSVTKRNEYKSTIREIYNININKIEKMVYITIEGSAFLSHQVRRMCGALVSVGTEVIKPNSIKNMLDNQILKETPQTLPAHGLCLIGVNYKCFNSESD</sequence>
<dbReference type="CDD" id="cd02570">
    <property type="entry name" value="PseudoU_synth_EcTruA"/>
    <property type="match status" value="1"/>
</dbReference>
<dbReference type="InterPro" id="IPR001406">
    <property type="entry name" value="PsdUridine_synth_TruA"/>
</dbReference>
<dbReference type="Gene3D" id="3.30.70.660">
    <property type="entry name" value="Pseudouridine synthase I, catalytic domain, C-terminal subdomain"/>
    <property type="match status" value="1"/>
</dbReference>
<evidence type="ECO:0000313" key="5">
    <source>
        <dbReference type="EMBL" id="SVC05063.1"/>
    </source>
</evidence>
<dbReference type="GO" id="GO:0003723">
    <property type="term" value="F:RNA binding"/>
    <property type="evidence" value="ECO:0007669"/>
    <property type="project" value="InterPro"/>
</dbReference>
<dbReference type="GO" id="GO:0009982">
    <property type="term" value="F:pseudouridine synthase activity"/>
    <property type="evidence" value="ECO:0007669"/>
    <property type="project" value="InterPro"/>
</dbReference>
<dbReference type="PANTHER" id="PTHR11142:SF0">
    <property type="entry name" value="TRNA PSEUDOURIDINE SYNTHASE-LIKE 1"/>
    <property type="match status" value="1"/>
</dbReference>
<organism evidence="5">
    <name type="scientific">marine metagenome</name>
    <dbReference type="NCBI Taxonomy" id="408172"/>
    <lineage>
        <taxon>unclassified sequences</taxon>
        <taxon>metagenomes</taxon>
        <taxon>ecological metagenomes</taxon>
    </lineage>
</organism>
<dbReference type="PIRSF" id="PIRSF001430">
    <property type="entry name" value="tRNA_psdUrid_synth"/>
    <property type="match status" value="1"/>
</dbReference>
<protein>
    <recommendedName>
        <fullName evidence="4">Pseudouridine synthase I TruA alpha/beta domain-containing protein</fullName>
    </recommendedName>
</protein>
<gene>
    <name evidence="5" type="ORF">METZ01_LOCUS257917</name>
</gene>
<dbReference type="PANTHER" id="PTHR11142">
    <property type="entry name" value="PSEUDOURIDYLATE SYNTHASE"/>
    <property type="match status" value="1"/>
</dbReference>